<dbReference type="RefSeq" id="WP_090246194.1">
    <property type="nucleotide sequence ID" value="NZ_FNOU01000018.1"/>
</dbReference>
<reference evidence="2" key="1">
    <citation type="submission" date="2016-10" db="EMBL/GenBank/DDBJ databases">
        <authorList>
            <person name="Varghese N."/>
            <person name="Submissions S."/>
        </authorList>
    </citation>
    <scope>NUCLEOTIDE SEQUENCE [LARGE SCALE GENOMIC DNA]</scope>
    <source>
        <strain evidence="2">VPI 5359</strain>
    </source>
</reference>
<accession>A0A1H3HN45</accession>
<keyword evidence="2" id="KW-1185">Reference proteome</keyword>
<sequence length="63" mass="6940">MSTCDNTRPCPCTANCGRHGKCCDCVAHHRDKGQLPGCFFSTEGEALHDRNLSVFLKDRGITQ</sequence>
<dbReference type="AlphaFoldDB" id="A0A1H3HN45"/>
<evidence type="ECO:0008006" key="3">
    <source>
        <dbReference type="Google" id="ProtNLM"/>
    </source>
</evidence>
<dbReference type="STRING" id="1528.SAMN04488579_11827"/>
<organism evidence="1 2">
    <name type="scientific">Eubacterium barkeri</name>
    <name type="common">Clostridium barkeri</name>
    <dbReference type="NCBI Taxonomy" id="1528"/>
    <lineage>
        <taxon>Bacteria</taxon>
        <taxon>Bacillati</taxon>
        <taxon>Bacillota</taxon>
        <taxon>Clostridia</taxon>
        <taxon>Eubacteriales</taxon>
        <taxon>Eubacteriaceae</taxon>
        <taxon>Eubacterium</taxon>
    </lineage>
</organism>
<dbReference type="EMBL" id="FNOU01000018">
    <property type="protein sequence ID" value="SDY16204.1"/>
    <property type="molecule type" value="Genomic_DNA"/>
</dbReference>
<evidence type="ECO:0000313" key="2">
    <source>
        <dbReference type="Proteomes" id="UP000199652"/>
    </source>
</evidence>
<dbReference type="OrthoDB" id="9800443at2"/>
<dbReference type="Proteomes" id="UP000199652">
    <property type="component" value="Unassembled WGS sequence"/>
</dbReference>
<proteinExistence type="predicted"/>
<gene>
    <name evidence="1" type="ORF">SAMN04488579_11827</name>
</gene>
<protein>
    <recommendedName>
        <fullName evidence="3">Cytosolic protein</fullName>
    </recommendedName>
</protein>
<evidence type="ECO:0000313" key="1">
    <source>
        <dbReference type="EMBL" id="SDY16204.1"/>
    </source>
</evidence>
<name>A0A1H3HN45_EUBBA</name>